<dbReference type="EMBL" id="ML735215">
    <property type="protein sequence ID" value="KAE8396194.1"/>
    <property type="molecule type" value="Genomic_DNA"/>
</dbReference>
<dbReference type="InterPro" id="IPR050327">
    <property type="entry name" value="Proton-linked_MCT"/>
</dbReference>
<feature type="transmembrane region" description="Helical" evidence="3">
    <location>
        <begin position="283"/>
        <end position="305"/>
    </location>
</feature>
<reference evidence="5" key="1">
    <citation type="submission" date="2019-04" db="EMBL/GenBank/DDBJ databases">
        <title>Friends and foes A comparative genomics studyof 23 Aspergillus species from section Flavi.</title>
        <authorList>
            <consortium name="DOE Joint Genome Institute"/>
            <person name="Kjaerbolling I."/>
            <person name="Vesth T."/>
            <person name="Frisvad J.C."/>
            <person name="Nybo J.L."/>
            <person name="Theobald S."/>
            <person name="Kildgaard S."/>
            <person name="Isbrandt T."/>
            <person name="Kuo A."/>
            <person name="Sato A."/>
            <person name="Lyhne E.K."/>
            <person name="Kogle M.E."/>
            <person name="Wiebenga A."/>
            <person name="Kun R.S."/>
            <person name="Lubbers R.J."/>
            <person name="Makela M.R."/>
            <person name="Barry K."/>
            <person name="Chovatia M."/>
            <person name="Clum A."/>
            <person name="Daum C."/>
            <person name="Haridas S."/>
            <person name="He G."/>
            <person name="LaButti K."/>
            <person name="Lipzen A."/>
            <person name="Mondo S."/>
            <person name="Riley R."/>
            <person name="Salamov A."/>
            <person name="Simmons B.A."/>
            <person name="Magnuson J.K."/>
            <person name="Henrissat B."/>
            <person name="Mortensen U.H."/>
            <person name="Larsen T.O."/>
            <person name="Devries R.P."/>
            <person name="Grigoriev I.V."/>
            <person name="Machida M."/>
            <person name="Baker S.E."/>
            <person name="Andersen M.R."/>
        </authorList>
    </citation>
    <scope>NUCLEOTIDE SEQUENCE [LARGE SCALE GENOMIC DNA]</scope>
    <source>
        <strain evidence="5">IBT 14317</strain>
    </source>
</reference>
<dbReference type="PANTHER" id="PTHR11360:SF319">
    <property type="entry name" value="MAJOR FACILITATOR SUPERFAMILY (MFS) PROFILE DOMAIN-CONTAINING PROTEIN"/>
    <property type="match status" value="1"/>
</dbReference>
<dbReference type="PANTHER" id="PTHR11360">
    <property type="entry name" value="MONOCARBOXYLATE TRANSPORTER"/>
    <property type="match status" value="1"/>
</dbReference>
<proteinExistence type="inferred from homology"/>
<gene>
    <name evidence="5" type="ORF">BDV23DRAFT_192107</name>
</gene>
<feature type="transmembrane region" description="Helical" evidence="3">
    <location>
        <begin position="250"/>
        <end position="271"/>
    </location>
</feature>
<name>A0A5N7CPZ5_PETAA</name>
<keyword evidence="3" id="KW-0812">Transmembrane</keyword>
<feature type="transmembrane region" description="Helical" evidence="3">
    <location>
        <begin position="202"/>
        <end position="224"/>
    </location>
</feature>
<comment type="subcellular location">
    <subcellularLocation>
        <location evidence="1">Membrane</location>
        <topology evidence="1">Multi-pass membrane protein</topology>
    </subcellularLocation>
</comment>
<dbReference type="InterPro" id="IPR036259">
    <property type="entry name" value="MFS_trans_sf"/>
</dbReference>
<evidence type="ECO:0000259" key="4">
    <source>
        <dbReference type="PROSITE" id="PS50850"/>
    </source>
</evidence>
<feature type="transmembrane region" description="Helical" evidence="3">
    <location>
        <begin position="171"/>
        <end position="190"/>
    </location>
</feature>
<accession>A0A5N7CPZ5</accession>
<feature type="transmembrane region" description="Helical" evidence="3">
    <location>
        <begin position="373"/>
        <end position="394"/>
    </location>
</feature>
<feature type="transmembrane region" description="Helical" evidence="3">
    <location>
        <begin position="138"/>
        <end position="159"/>
    </location>
</feature>
<dbReference type="SUPFAM" id="SSF103473">
    <property type="entry name" value="MFS general substrate transporter"/>
    <property type="match status" value="1"/>
</dbReference>
<keyword evidence="3" id="KW-0472">Membrane</keyword>
<feature type="transmembrane region" description="Helical" evidence="3">
    <location>
        <begin position="312"/>
        <end position="331"/>
    </location>
</feature>
<organism evidence="5">
    <name type="scientific">Petromyces alliaceus</name>
    <name type="common">Aspergillus alliaceus</name>
    <dbReference type="NCBI Taxonomy" id="209559"/>
    <lineage>
        <taxon>Eukaryota</taxon>
        <taxon>Fungi</taxon>
        <taxon>Dikarya</taxon>
        <taxon>Ascomycota</taxon>
        <taxon>Pezizomycotina</taxon>
        <taxon>Eurotiomycetes</taxon>
        <taxon>Eurotiomycetidae</taxon>
        <taxon>Eurotiales</taxon>
        <taxon>Aspergillaceae</taxon>
        <taxon>Aspergillus</taxon>
        <taxon>Aspergillus subgen. Circumdati</taxon>
    </lineage>
</organism>
<dbReference type="OrthoDB" id="6499973at2759"/>
<protein>
    <submittedName>
        <fullName evidence="5">Major facilitator superfamily domain-containing protein</fullName>
    </submittedName>
</protein>
<dbReference type="AlphaFoldDB" id="A0A5N7CPZ5"/>
<dbReference type="Gene3D" id="1.20.1250.20">
    <property type="entry name" value="MFS general substrate transporter like domains"/>
    <property type="match status" value="1"/>
</dbReference>
<feature type="transmembrane region" description="Helical" evidence="3">
    <location>
        <begin position="83"/>
        <end position="101"/>
    </location>
</feature>
<evidence type="ECO:0000256" key="1">
    <source>
        <dbReference type="ARBA" id="ARBA00004141"/>
    </source>
</evidence>
<feature type="transmembrane region" description="Helical" evidence="3">
    <location>
        <begin position="113"/>
        <end position="132"/>
    </location>
</feature>
<dbReference type="GO" id="GO:0016020">
    <property type="term" value="C:membrane"/>
    <property type="evidence" value="ECO:0007669"/>
    <property type="project" value="UniProtKB-SubCell"/>
</dbReference>
<dbReference type="PROSITE" id="PS50850">
    <property type="entry name" value="MFS"/>
    <property type="match status" value="1"/>
</dbReference>
<feature type="domain" description="Major facilitator superfamily (MFS) profile" evidence="4">
    <location>
        <begin position="42"/>
        <end position="427"/>
    </location>
</feature>
<evidence type="ECO:0000256" key="2">
    <source>
        <dbReference type="ARBA" id="ARBA00006727"/>
    </source>
</evidence>
<feature type="transmembrane region" description="Helical" evidence="3">
    <location>
        <begin position="51"/>
        <end position="71"/>
    </location>
</feature>
<feature type="transmembrane region" description="Helical" evidence="3">
    <location>
        <begin position="406"/>
        <end position="430"/>
    </location>
</feature>
<evidence type="ECO:0000256" key="3">
    <source>
        <dbReference type="SAM" id="Phobius"/>
    </source>
</evidence>
<comment type="similarity">
    <text evidence="2">Belongs to the major facilitator superfamily. Monocarboxylate porter (TC 2.A.1.13) family.</text>
</comment>
<dbReference type="InterPro" id="IPR011701">
    <property type="entry name" value="MFS"/>
</dbReference>
<feature type="transmembrane region" description="Helical" evidence="3">
    <location>
        <begin position="337"/>
        <end position="361"/>
    </location>
</feature>
<dbReference type="Proteomes" id="UP000326877">
    <property type="component" value="Unassembled WGS sequence"/>
</dbReference>
<evidence type="ECO:0000313" key="5">
    <source>
        <dbReference type="EMBL" id="KAE8396194.1"/>
    </source>
</evidence>
<keyword evidence="3" id="KW-1133">Transmembrane helix</keyword>
<dbReference type="Pfam" id="PF07690">
    <property type="entry name" value="MFS_1"/>
    <property type="match status" value="1"/>
</dbReference>
<sequence length="436" mass="46966">MYDGTRDTTIMVEGLERLDEEEGAFDEAATENVENFPDGGIQAWRTVLGGFLSFIASIGFLSGASVFQSYFKTTVLPNSSSSDIAWIGSVQIWGCFFFGMWSGRLSDRYGPALPLAGGTFFLVFGNIMSSISTKYYQFLLSQGFCVSLGMGLIFTPALAAQSQWFLKRRGFVVGLVMSGQMVGGIIWPILANRLLNFEGVSFGWTLRIIGFMQLAIMGAATVLVQHRFTHHTQEHETLPIRRYFTDRRTILLTIAIFVMDLGLYVPWFYISPYAIQLEASPSLGFYDAAILNGGGFLGCYALGIIADSGLGFLNSLVVATLACATVAFAWIGCQSSAGVIVWAIVYGIASGALQAIFSPCISALAPTPEAIGSWNGICITIASFAVLATGPIAGKLLENTGGADYLTMQLFTGISLALSGILFMATRLWLSGSVRI</sequence>
<dbReference type="InterPro" id="IPR020846">
    <property type="entry name" value="MFS_dom"/>
</dbReference>
<dbReference type="GO" id="GO:0022857">
    <property type="term" value="F:transmembrane transporter activity"/>
    <property type="evidence" value="ECO:0007669"/>
    <property type="project" value="InterPro"/>
</dbReference>